<dbReference type="Gene3D" id="1.10.1740.10">
    <property type="match status" value="1"/>
</dbReference>
<dbReference type="Proteomes" id="UP000094291">
    <property type="component" value="Unassembled WGS sequence"/>
</dbReference>
<dbReference type="InterPro" id="IPR007627">
    <property type="entry name" value="RNA_pol_sigma70_r2"/>
</dbReference>
<protein>
    <submittedName>
        <fullName evidence="7">RNA polymerase subunit sigma</fullName>
    </submittedName>
</protein>
<feature type="domain" description="RNA polymerase sigma-70 region 2" evidence="5">
    <location>
        <begin position="15"/>
        <end position="80"/>
    </location>
</feature>
<organism evidence="7 8">
    <name type="scientific">Terasakiispira papahanaumokuakeensis</name>
    <dbReference type="NCBI Taxonomy" id="197479"/>
    <lineage>
        <taxon>Bacteria</taxon>
        <taxon>Pseudomonadati</taxon>
        <taxon>Pseudomonadota</taxon>
        <taxon>Gammaproteobacteria</taxon>
        <taxon>Oceanospirillales</taxon>
        <taxon>Terasakiispira</taxon>
    </lineage>
</organism>
<dbReference type="AlphaFoldDB" id="A0A1E2V7U4"/>
<feature type="domain" description="RNA polymerase sigma factor 70 region 4 type 2" evidence="6">
    <location>
        <begin position="113"/>
        <end position="163"/>
    </location>
</feature>
<name>A0A1E2V7U4_9GAMM</name>
<dbReference type="InterPro" id="IPR039425">
    <property type="entry name" value="RNA_pol_sigma-70-like"/>
</dbReference>
<dbReference type="InterPro" id="IPR036388">
    <property type="entry name" value="WH-like_DNA-bd_sf"/>
</dbReference>
<comment type="similarity">
    <text evidence="1">Belongs to the sigma-70 factor family. ECF subfamily.</text>
</comment>
<dbReference type="PANTHER" id="PTHR43133:SF63">
    <property type="entry name" value="RNA POLYMERASE SIGMA FACTOR FECI-RELATED"/>
    <property type="match status" value="1"/>
</dbReference>
<dbReference type="GO" id="GO:0006352">
    <property type="term" value="P:DNA-templated transcription initiation"/>
    <property type="evidence" value="ECO:0007669"/>
    <property type="project" value="InterPro"/>
</dbReference>
<evidence type="ECO:0000256" key="4">
    <source>
        <dbReference type="ARBA" id="ARBA00023163"/>
    </source>
</evidence>
<dbReference type="OrthoDB" id="9797134at2"/>
<dbReference type="InterPro" id="IPR013324">
    <property type="entry name" value="RNA_pol_sigma_r3/r4-like"/>
</dbReference>
<sequence>MSMADKSPSDFTAFYIHHSGWLKGWLCRQLNCRETAADLLQETFIRVLLRQRQQVSIREPKAYLTQIARGLVISHWRRQDIEQAYREALTHLPEPVAPSPEVTEQLLETLCLLDQALSKLPTPVQQAFLMAQLDHLTYRDIAQQLNVAEVTIKRYVKRALVQCMLVMDQNT</sequence>
<dbReference type="EMBL" id="MDTQ01000001">
    <property type="protein sequence ID" value="ODC03057.1"/>
    <property type="molecule type" value="Genomic_DNA"/>
</dbReference>
<dbReference type="STRING" id="197479.BFW38_05345"/>
<dbReference type="NCBIfam" id="TIGR02937">
    <property type="entry name" value="sigma70-ECF"/>
    <property type="match status" value="1"/>
</dbReference>
<dbReference type="SUPFAM" id="SSF88946">
    <property type="entry name" value="Sigma2 domain of RNA polymerase sigma factors"/>
    <property type="match status" value="1"/>
</dbReference>
<dbReference type="InterPro" id="IPR013325">
    <property type="entry name" value="RNA_pol_sigma_r2"/>
</dbReference>
<dbReference type="Pfam" id="PF04542">
    <property type="entry name" value="Sigma70_r2"/>
    <property type="match status" value="1"/>
</dbReference>
<dbReference type="SUPFAM" id="SSF88659">
    <property type="entry name" value="Sigma3 and sigma4 domains of RNA polymerase sigma factors"/>
    <property type="match status" value="1"/>
</dbReference>
<dbReference type="InterPro" id="IPR014284">
    <property type="entry name" value="RNA_pol_sigma-70_dom"/>
</dbReference>
<dbReference type="PANTHER" id="PTHR43133">
    <property type="entry name" value="RNA POLYMERASE ECF-TYPE SIGMA FACTO"/>
    <property type="match status" value="1"/>
</dbReference>
<evidence type="ECO:0000259" key="6">
    <source>
        <dbReference type="Pfam" id="PF08281"/>
    </source>
</evidence>
<evidence type="ECO:0000313" key="7">
    <source>
        <dbReference type="EMBL" id="ODC03057.1"/>
    </source>
</evidence>
<evidence type="ECO:0000313" key="8">
    <source>
        <dbReference type="Proteomes" id="UP000094291"/>
    </source>
</evidence>
<dbReference type="InterPro" id="IPR013249">
    <property type="entry name" value="RNA_pol_sigma70_r4_t2"/>
</dbReference>
<dbReference type="Gene3D" id="1.10.10.10">
    <property type="entry name" value="Winged helix-like DNA-binding domain superfamily/Winged helix DNA-binding domain"/>
    <property type="match status" value="1"/>
</dbReference>
<evidence type="ECO:0000256" key="2">
    <source>
        <dbReference type="ARBA" id="ARBA00023015"/>
    </source>
</evidence>
<dbReference type="GO" id="GO:0016987">
    <property type="term" value="F:sigma factor activity"/>
    <property type="evidence" value="ECO:0007669"/>
    <property type="project" value="UniProtKB-KW"/>
</dbReference>
<dbReference type="Pfam" id="PF08281">
    <property type="entry name" value="Sigma70_r4_2"/>
    <property type="match status" value="1"/>
</dbReference>
<reference evidence="7 8" key="1">
    <citation type="submission" date="2016-08" db="EMBL/GenBank/DDBJ databases">
        <authorList>
            <person name="Seilhamer J.J."/>
        </authorList>
    </citation>
    <scope>NUCLEOTIDE SEQUENCE [LARGE SCALE GENOMIC DNA]</scope>
    <source>
        <strain evidence="7 8">PH27A</strain>
    </source>
</reference>
<keyword evidence="8" id="KW-1185">Reference proteome</keyword>
<gene>
    <name evidence="7" type="ORF">BFW38_05345</name>
</gene>
<dbReference type="GO" id="GO:0003677">
    <property type="term" value="F:DNA binding"/>
    <property type="evidence" value="ECO:0007669"/>
    <property type="project" value="InterPro"/>
</dbReference>
<keyword evidence="4" id="KW-0804">Transcription</keyword>
<comment type="caution">
    <text evidence="7">The sequence shown here is derived from an EMBL/GenBank/DDBJ whole genome shotgun (WGS) entry which is preliminary data.</text>
</comment>
<proteinExistence type="inferred from homology"/>
<keyword evidence="2" id="KW-0805">Transcription regulation</keyword>
<evidence type="ECO:0000259" key="5">
    <source>
        <dbReference type="Pfam" id="PF04542"/>
    </source>
</evidence>
<accession>A0A1E2V7U4</accession>
<evidence type="ECO:0000256" key="1">
    <source>
        <dbReference type="ARBA" id="ARBA00010641"/>
    </source>
</evidence>
<keyword evidence="3" id="KW-0731">Sigma factor</keyword>
<evidence type="ECO:0000256" key="3">
    <source>
        <dbReference type="ARBA" id="ARBA00023082"/>
    </source>
</evidence>